<protein>
    <submittedName>
        <fullName evidence="1">Uncharacterized protein</fullName>
    </submittedName>
</protein>
<dbReference type="Proteomes" id="UP001158067">
    <property type="component" value="Unassembled WGS sequence"/>
</dbReference>
<dbReference type="EMBL" id="FXUG01000017">
    <property type="protein sequence ID" value="SMP74246.1"/>
    <property type="molecule type" value="Genomic_DNA"/>
</dbReference>
<sequence length="286" mass="32411">MMDVVHCSTSGRFETGFFYRIAFETLAESDWAFWTDDDEGWLFYETPPRGEVVVTDKEIQSNYMDCGHYWLQTKGTFTVTEPAPILFDGLDWIFTKRVIDLFKHCDLNNFVTRVVALEGLETEPGGIVSFPSPRRSLGVPLVFGKSESPIKCPVCDESMTCASCGRIHIKCQVCGHGRITPVRSDSLLEKKPYKPEEIPAKYGDSAVEASLWNGQDFFEINPVQCASFIVSYRVLDIIRRLNVSPFCAEPVKCRVDGTDSHKRELLERARTPIDLTSAKKVWLESE</sequence>
<gene>
    <name evidence="1" type="ORF">SAMN06265222_11787</name>
</gene>
<dbReference type="RefSeq" id="WP_283434861.1">
    <property type="nucleotide sequence ID" value="NZ_FXUG01000017.1"/>
</dbReference>
<evidence type="ECO:0000313" key="1">
    <source>
        <dbReference type="EMBL" id="SMP74246.1"/>
    </source>
</evidence>
<evidence type="ECO:0000313" key="2">
    <source>
        <dbReference type="Proteomes" id="UP001158067"/>
    </source>
</evidence>
<proteinExistence type="predicted"/>
<accession>A0ABY1QL34</accession>
<keyword evidence="2" id="KW-1185">Reference proteome</keyword>
<name>A0ABY1QL34_9BACT</name>
<reference evidence="1 2" key="1">
    <citation type="submission" date="2017-05" db="EMBL/GenBank/DDBJ databases">
        <authorList>
            <person name="Varghese N."/>
            <person name="Submissions S."/>
        </authorList>
    </citation>
    <scope>NUCLEOTIDE SEQUENCE [LARGE SCALE GENOMIC DNA]</scope>
    <source>
        <strain evidence="1 2">DSM 25457</strain>
    </source>
</reference>
<comment type="caution">
    <text evidence="1">The sequence shown here is derived from an EMBL/GenBank/DDBJ whole genome shotgun (WGS) entry which is preliminary data.</text>
</comment>
<organism evidence="1 2">
    <name type="scientific">Neorhodopirellula lusitana</name>
    <dbReference type="NCBI Taxonomy" id="445327"/>
    <lineage>
        <taxon>Bacteria</taxon>
        <taxon>Pseudomonadati</taxon>
        <taxon>Planctomycetota</taxon>
        <taxon>Planctomycetia</taxon>
        <taxon>Pirellulales</taxon>
        <taxon>Pirellulaceae</taxon>
        <taxon>Neorhodopirellula</taxon>
    </lineage>
</organism>